<reference evidence="2" key="1">
    <citation type="submission" date="2018-02" db="EMBL/GenBank/DDBJ databases">
        <authorList>
            <person name="Hausmann B."/>
        </authorList>
    </citation>
    <scope>NUCLEOTIDE SEQUENCE [LARGE SCALE GENOMIC DNA]</scope>
    <source>
        <strain evidence="2">Peat soil MAG SbA5</strain>
    </source>
</reference>
<dbReference type="EMBL" id="OKRB01000068">
    <property type="protein sequence ID" value="SPE18582.1"/>
    <property type="molecule type" value="Genomic_DNA"/>
</dbReference>
<accession>A0A2N9L5K6</accession>
<evidence type="ECO:0000313" key="1">
    <source>
        <dbReference type="EMBL" id="SPE18582.1"/>
    </source>
</evidence>
<proteinExistence type="predicted"/>
<dbReference type="Proteomes" id="UP000239735">
    <property type="component" value="Unassembled WGS sequence"/>
</dbReference>
<name>A0A2N9L5K6_9BACT</name>
<gene>
    <name evidence="1" type="ORF">SBA5_160066</name>
</gene>
<protein>
    <submittedName>
        <fullName evidence="1">Uncharacterized protein</fullName>
    </submittedName>
</protein>
<organism evidence="1 2">
    <name type="scientific">Candidatus Sulfuritelmatomonas gaucii</name>
    <dbReference type="NCBI Taxonomy" id="2043161"/>
    <lineage>
        <taxon>Bacteria</taxon>
        <taxon>Pseudomonadati</taxon>
        <taxon>Acidobacteriota</taxon>
        <taxon>Terriglobia</taxon>
        <taxon>Terriglobales</taxon>
        <taxon>Acidobacteriaceae</taxon>
        <taxon>Candidatus Sulfuritelmatomonas</taxon>
    </lineage>
</organism>
<dbReference type="AlphaFoldDB" id="A0A2N9L5K6"/>
<sequence>MAWKLVKPEVNSRCESVVRRRFGKRGNSQCELEVAAADGAS</sequence>
<evidence type="ECO:0000313" key="2">
    <source>
        <dbReference type="Proteomes" id="UP000239735"/>
    </source>
</evidence>